<dbReference type="GO" id="GO:0006888">
    <property type="term" value="P:endoplasmic reticulum to Golgi vesicle-mediated transport"/>
    <property type="evidence" value="ECO:0007669"/>
    <property type="project" value="UniProtKB-UniRule"/>
</dbReference>
<evidence type="ECO:0000313" key="8">
    <source>
        <dbReference type="EMBL" id="CUV04809.1"/>
    </source>
</evidence>
<evidence type="ECO:0000256" key="5">
    <source>
        <dbReference type="ARBA" id="ARBA00023034"/>
    </source>
</evidence>
<accession>A0A0S4TC09</accession>
<comment type="similarity">
    <text evidence="6">Belongs to the TRAPP small subunits family. TRAPPC4 subfamily.</text>
</comment>
<evidence type="ECO:0000256" key="2">
    <source>
        <dbReference type="ARBA" id="ARBA00022448"/>
    </source>
</evidence>
<name>A0A0S4TC09_CRYHO</name>
<dbReference type="Gene3D" id="3.30.450.70">
    <property type="match status" value="1"/>
</dbReference>
<evidence type="ECO:0000256" key="3">
    <source>
        <dbReference type="ARBA" id="ARBA00022824"/>
    </source>
</evidence>
<dbReference type="EMBL" id="LN877948">
    <property type="protein sequence ID" value="CUV04809.1"/>
    <property type="molecule type" value="Genomic_DNA"/>
</dbReference>
<comment type="subunit">
    <text evidence="7">Part of the multisubunit transport protein particle (TRAPP) complex.</text>
</comment>
<evidence type="ECO:0000256" key="4">
    <source>
        <dbReference type="ARBA" id="ARBA00022892"/>
    </source>
</evidence>
<gene>
    <name evidence="8" type="ORF">CHUDEA2_4330</name>
</gene>
<keyword evidence="3 7" id="KW-0256">Endoplasmic reticulum</keyword>
<keyword evidence="2 7" id="KW-0813">Transport</keyword>
<dbReference type="GO" id="GO:0005783">
    <property type="term" value="C:endoplasmic reticulum"/>
    <property type="evidence" value="ECO:0007669"/>
    <property type="project" value="UniProtKB-SubCell"/>
</dbReference>
<dbReference type="Proteomes" id="UP000199752">
    <property type="component" value="Chromosome 2"/>
</dbReference>
<dbReference type="Pfam" id="PF04099">
    <property type="entry name" value="Sybindin"/>
    <property type="match status" value="1"/>
</dbReference>
<keyword evidence="5 7" id="KW-0333">Golgi apparatus</keyword>
<reference evidence="8" key="1">
    <citation type="submission" date="2015-08" db="EMBL/GenBank/DDBJ databases">
        <authorList>
            <person name="Babu N.S."/>
            <person name="Beckwith C.J."/>
            <person name="Beseler K.G."/>
            <person name="Brison A."/>
            <person name="Carone J.V."/>
            <person name="Caskin T.P."/>
            <person name="Diamond M."/>
            <person name="Durham M.E."/>
            <person name="Foxe J.M."/>
            <person name="Go M."/>
            <person name="Henderson B.A."/>
            <person name="Jones I.B."/>
            <person name="McGettigan J.A."/>
            <person name="Micheletti S.J."/>
            <person name="Nasrallah M.E."/>
            <person name="Ortiz D."/>
            <person name="Piller C.R."/>
            <person name="Privatt S.R."/>
            <person name="Schneider S.L."/>
            <person name="Sharp S."/>
            <person name="Smith T.C."/>
            <person name="Stanton J.D."/>
            <person name="Ullery H.E."/>
            <person name="Wilson R.J."/>
            <person name="Serrano M.G."/>
            <person name="Buck G."/>
            <person name="Lee V."/>
            <person name="Wang Y."/>
            <person name="Carvalho R."/>
            <person name="Voegtly L."/>
            <person name="Shi R."/>
            <person name="Duckworth R."/>
            <person name="Johnson A."/>
            <person name="Loviza R."/>
            <person name="Walstead R."/>
            <person name="Shah Z."/>
            <person name="Kiflezghi M."/>
            <person name="Wade K."/>
            <person name="Ball S.L."/>
            <person name="Bradley K.W."/>
            <person name="Asai D.J."/>
            <person name="Bowman C.A."/>
            <person name="Russell D.A."/>
            <person name="Pope W.H."/>
            <person name="Jacobs-Sera D."/>
            <person name="Hendrix R.W."/>
            <person name="Hatfull G.F."/>
        </authorList>
    </citation>
    <scope>NUCLEOTIDE SEQUENCE [LARGE SCALE GENOMIC DNA]</scope>
</reference>
<organism evidence="8">
    <name type="scientific">Cryptosporidium hominis</name>
    <dbReference type="NCBI Taxonomy" id="237895"/>
    <lineage>
        <taxon>Eukaryota</taxon>
        <taxon>Sar</taxon>
        <taxon>Alveolata</taxon>
        <taxon>Apicomplexa</taxon>
        <taxon>Conoidasida</taxon>
        <taxon>Coccidia</taxon>
        <taxon>Eucoccidiorida</taxon>
        <taxon>Eimeriorina</taxon>
        <taxon>Cryptosporidiidae</taxon>
        <taxon>Cryptosporidium</taxon>
    </lineage>
</organism>
<dbReference type="GO" id="GO:0005794">
    <property type="term" value="C:Golgi apparatus"/>
    <property type="evidence" value="ECO:0007669"/>
    <property type="project" value="UniProtKB-SubCell"/>
</dbReference>
<dbReference type="InterPro" id="IPR011012">
    <property type="entry name" value="Longin-like_dom_sf"/>
</dbReference>
<dbReference type="SMART" id="SM01399">
    <property type="entry name" value="Sybindin"/>
    <property type="match status" value="1"/>
</dbReference>
<dbReference type="OrthoDB" id="246406at2759"/>
<sequence>MYYSLYINNKNGSLIYQRDFSDIPLTANDRIRLASTFHGLCTIARQISPIKTKRLDDYIQTSNGISSISTELFRLECFETLTGLRFFLIASKDAQGLNELLHKVYQGYTDYVLKNPFHDLDMPIRSILFDKEIDRIFLN</sequence>
<dbReference type="GO" id="GO:0030008">
    <property type="term" value="C:TRAPP complex"/>
    <property type="evidence" value="ECO:0007669"/>
    <property type="project" value="UniProtKB-UniRule"/>
</dbReference>
<dbReference type="VEuPathDB" id="CryptoDB:ChTU502y2012_378g0105"/>
<dbReference type="AlphaFoldDB" id="A0A0S4TC09"/>
<evidence type="ECO:0000256" key="1">
    <source>
        <dbReference type="ARBA" id="ARBA00004555"/>
    </source>
</evidence>
<dbReference type="VEuPathDB" id="CryptoDB:GY17_00003775"/>
<dbReference type="PANTHER" id="PTHR23249:SF15">
    <property type="entry name" value="TRAFFICKING PROTEIN PARTICLE COMPLEX SUBUNIT 4"/>
    <property type="match status" value="1"/>
</dbReference>
<dbReference type="VEuPathDB" id="CryptoDB:CHUDEA2_4330"/>
<dbReference type="SUPFAM" id="SSF64356">
    <property type="entry name" value="SNARE-like"/>
    <property type="match status" value="1"/>
</dbReference>
<dbReference type="CDD" id="cd14856">
    <property type="entry name" value="TRAPPC4_synbindin"/>
    <property type="match status" value="1"/>
</dbReference>
<evidence type="ECO:0000256" key="6">
    <source>
        <dbReference type="ARBA" id="ARBA00038179"/>
    </source>
</evidence>
<dbReference type="PANTHER" id="PTHR23249">
    <property type="entry name" value="TRAFFICKING PROTEIN PARTICLE COMPLEX SUBUNIT"/>
    <property type="match status" value="1"/>
</dbReference>
<keyword evidence="4 7" id="KW-0931">ER-Golgi transport</keyword>
<proteinExistence type="inferred from homology"/>
<comment type="subcellular location">
    <subcellularLocation>
        <location evidence="7">Endoplasmic reticulum</location>
    </subcellularLocation>
    <subcellularLocation>
        <location evidence="7">Golgi apparatus</location>
        <location evidence="7">cis-Golgi network</location>
    </subcellularLocation>
    <subcellularLocation>
        <location evidence="1">Golgi apparatus</location>
    </subcellularLocation>
</comment>
<evidence type="ECO:0000256" key="7">
    <source>
        <dbReference type="RuleBase" id="RU366065"/>
    </source>
</evidence>
<protein>
    <recommendedName>
        <fullName evidence="7">Trafficking protein particle complex subunit</fullName>
    </recommendedName>
</protein>
<dbReference type="InterPro" id="IPR007233">
    <property type="entry name" value="TRAPPC"/>
</dbReference>